<feature type="transmembrane region" description="Helical" evidence="1">
    <location>
        <begin position="50"/>
        <end position="69"/>
    </location>
</feature>
<keyword evidence="1" id="KW-1133">Transmembrane helix</keyword>
<organism evidence="2 3">
    <name type="scientific">Subdoligranulum variabile</name>
    <dbReference type="NCBI Taxonomy" id="214851"/>
    <lineage>
        <taxon>Bacteria</taxon>
        <taxon>Bacillati</taxon>
        <taxon>Bacillota</taxon>
        <taxon>Clostridia</taxon>
        <taxon>Eubacteriales</taxon>
        <taxon>Oscillospiraceae</taxon>
        <taxon>Subdoligranulum</taxon>
    </lineage>
</organism>
<dbReference type="AlphaFoldDB" id="A0A921IL73"/>
<feature type="transmembrane region" description="Helical" evidence="1">
    <location>
        <begin position="94"/>
        <end position="116"/>
    </location>
</feature>
<evidence type="ECO:0000256" key="1">
    <source>
        <dbReference type="SAM" id="Phobius"/>
    </source>
</evidence>
<reference evidence="2" key="2">
    <citation type="submission" date="2021-09" db="EMBL/GenBank/DDBJ databases">
        <authorList>
            <person name="Gilroy R."/>
        </authorList>
    </citation>
    <scope>NUCLEOTIDE SEQUENCE</scope>
    <source>
        <strain evidence="2">ChiBcec21-2208</strain>
    </source>
</reference>
<keyword evidence="1" id="KW-0812">Transmembrane</keyword>
<proteinExistence type="predicted"/>
<accession>A0A921IL73</accession>
<sequence length="140" mass="15269">MQKTRLGISAGMLAAAIYLSGLFSGYWLAIFLAGYVLLFEANQWLKISAVKAVCLMMCFSFLTTVINLVPNVLDTIADFGHAFGSISTFSQADAFFYAVIGVIDIIQKIMFLVLGLKALNQGAISLPVVDKLISKYMLQN</sequence>
<dbReference type="Proteomes" id="UP000782880">
    <property type="component" value="Unassembled WGS sequence"/>
</dbReference>
<protein>
    <submittedName>
        <fullName evidence="2">Uncharacterized protein</fullName>
    </submittedName>
</protein>
<gene>
    <name evidence="2" type="ORF">K8V20_08380</name>
</gene>
<reference evidence="2" key="1">
    <citation type="journal article" date="2021" name="PeerJ">
        <title>Extensive microbial diversity within the chicken gut microbiome revealed by metagenomics and culture.</title>
        <authorList>
            <person name="Gilroy R."/>
            <person name="Ravi A."/>
            <person name="Getino M."/>
            <person name="Pursley I."/>
            <person name="Horton D.L."/>
            <person name="Alikhan N.F."/>
            <person name="Baker D."/>
            <person name="Gharbi K."/>
            <person name="Hall N."/>
            <person name="Watson M."/>
            <person name="Adriaenssens E.M."/>
            <person name="Foster-Nyarko E."/>
            <person name="Jarju S."/>
            <person name="Secka A."/>
            <person name="Antonio M."/>
            <person name="Oren A."/>
            <person name="Chaudhuri R.R."/>
            <person name="La Ragione R."/>
            <person name="Hildebrand F."/>
            <person name="Pallen M.J."/>
        </authorList>
    </citation>
    <scope>NUCLEOTIDE SEQUENCE</scope>
    <source>
        <strain evidence="2">ChiBcec21-2208</strain>
    </source>
</reference>
<evidence type="ECO:0000313" key="3">
    <source>
        <dbReference type="Proteomes" id="UP000782880"/>
    </source>
</evidence>
<comment type="caution">
    <text evidence="2">The sequence shown here is derived from an EMBL/GenBank/DDBJ whole genome shotgun (WGS) entry which is preliminary data.</text>
</comment>
<keyword evidence="1" id="KW-0472">Membrane</keyword>
<evidence type="ECO:0000313" key="2">
    <source>
        <dbReference type="EMBL" id="HJG28641.1"/>
    </source>
</evidence>
<dbReference type="EMBL" id="DYVE01000220">
    <property type="protein sequence ID" value="HJG28641.1"/>
    <property type="molecule type" value="Genomic_DNA"/>
</dbReference>
<feature type="transmembrane region" description="Helical" evidence="1">
    <location>
        <begin position="12"/>
        <end position="38"/>
    </location>
</feature>
<name>A0A921IL73_9FIRM</name>